<dbReference type="RefSeq" id="XP_073930624.1">
    <property type="nucleotide sequence ID" value="XM_074074523.1"/>
</dbReference>
<dbReference type="Proteomes" id="UP001732720">
    <property type="component" value="Chromosome 5"/>
</dbReference>
<accession>A0AC58MMI2</accession>
<evidence type="ECO:0000313" key="1">
    <source>
        <dbReference type="Proteomes" id="UP001732720"/>
    </source>
</evidence>
<reference evidence="2" key="1">
    <citation type="submission" date="2025-08" db="UniProtKB">
        <authorList>
            <consortium name="RefSeq"/>
        </authorList>
    </citation>
    <scope>IDENTIFICATION</scope>
</reference>
<organism evidence="1 2">
    <name type="scientific">Castor canadensis</name>
    <name type="common">American beaver</name>
    <dbReference type="NCBI Taxonomy" id="51338"/>
    <lineage>
        <taxon>Eukaryota</taxon>
        <taxon>Metazoa</taxon>
        <taxon>Chordata</taxon>
        <taxon>Craniata</taxon>
        <taxon>Vertebrata</taxon>
        <taxon>Euteleostomi</taxon>
        <taxon>Mammalia</taxon>
        <taxon>Eutheria</taxon>
        <taxon>Euarchontoglires</taxon>
        <taxon>Glires</taxon>
        <taxon>Rodentia</taxon>
        <taxon>Castorimorpha</taxon>
        <taxon>Castoridae</taxon>
        <taxon>Castor</taxon>
    </lineage>
</organism>
<name>A0AC58MMI2_CASCN</name>
<sequence length="461" mass="54020">MSRPKNQNYKGHGLPKGKEREQRALIRFKTTLMNTLMDVLRHRPGWVEVKDEGEWDFYWCDVSWLRENFDHTYMDEHVRISHFRNHYELTRKNYMVKNLKRFRKQLEREAGKLEAAKCDFFPKTFEMPCEYHLFVEEFRKNPGITWIMKPVARSQGKGIFLFRKLKDIMDWRKDTRTSDDQKDETPVESYVAQRYIENPYLIGGRKFDLRVYVLVMSYIPLRAWLYRDGFARFSNTRFTLSSIDDQYVHLTNVAVQKTSPDYHPKKGCKWMLQRFRQYLASEHGPQAVETLFRDMDNIFVKSLQSVQKVMISDKHCFELYGYDILIDQDLKPWLLEVNASPSLTASSQEDYELKTCLLEDTLHVVDMEARLTGREKRVGGFDLMWNDGPVSGEEGAPDLSGMGTCVTNTHLGMLACREGVGARGATRWERRQPGTAVSELDVRFTSCVMLSKGLNFSVPRL</sequence>
<evidence type="ECO:0000313" key="2">
    <source>
        <dbReference type="RefSeq" id="XP_073930624.1"/>
    </source>
</evidence>
<keyword evidence="1" id="KW-1185">Reference proteome</keyword>
<protein>
    <submittedName>
        <fullName evidence="2">Probable tubulin polyglutamylase TTLL9 isoform X2</fullName>
    </submittedName>
</protein>
<proteinExistence type="predicted"/>
<gene>
    <name evidence="2" type="primary">Ttll9</name>
</gene>